<keyword evidence="3" id="KW-1185">Reference proteome</keyword>
<accession>A0A318RUX3</accession>
<evidence type="ECO:0000313" key="2">
    <source>
        <dbReference type="EMBL" id="PYE20170.1"/>
    </source>
</evidence>
<proteinExistence type="predicted"/>
<protein>
    <submittedName>
        <fullName evidence="2">Uncharacterized protein</fullName>
    </submittedName>
</protein>
<keyword evidence="1" id="KW-1133">Transmembrane helix</keyword>
<reference evidence="2 3" key="1">
    <citation type="submission" date="2018-06" db="EMBL/GenBank/DDBJ databases">
        <title>Genomic Encyclopedia of Type Strains, Phase IV (KMG-IV): sequencing the most valuable type-strain genomes for metagenomic binning, comparative biology and taxonomic classification.</title>
        <authorList>
            <person name="Goeker M."/>
        </authorList>
    </citation>
    <scope>NUCLEOTIDE SEQUENCE [LARGE SCALE GENOMIC DNA]</scope>
    <source>
        <strain evidence="2 3">DSM 45521</strain>
    </source>
</reference>
<feature type="transmembrane region" description="Helical" evidence="1">
    <location>
        <begin position="34"/>
        <end position="53"/>
    </location>
</feature>
<organism evidence="2 3">
    <name type="scientific">Williamsia limnetica</name>
    <dbReference type="NCBI Taxonomy" id="882452"/>
    <lineage>
        <taxon>Bacteria</taxon>
        <taxon>Bacillati</taxon>
        <taxon>Actinomycetota</taxon>
        <taxon>Actinomycetes</taxon>
        <taxon>Mycobacteriales</taxon>
        <taxon>Nocardiaceae</taxon>
        <taxon>Williamsia</taxon>
    </lineage>
</organism>
<sequence length="88" mass="9397">MMQMALVDMTSELNRSAPYQWLERVRRVVAADRLLAAAAVLIMVGLPSWIIVLTATSSLVLGAAVAVATCSTLGSIGLVAIALWSKRR</sequence>
<name>A0A318RUX3_WILLI</name>
<comment type="caution">
    <text evidence="2">The sequence shown here is derived from an EMBL/GenBank/DDBJ whole genome shotgun (WGS) entry which is preliminary data.</text>
</comment>
<evidence type="ECO:0000313" key="3">
    <source>
        <dbReference type="Proteomes" id="UP000247591"/>
    </source>
</evidence>
<evidence type="ECO:0000256" key="1">
    <source>
        <dbReference type="SAM" id="Phobius"/>
    </source>
</evidence>
<keyword evidence="1" id="KW-0812">Transmembrane</keyword>
<feature type="transmembrane region" description="Helical" evidence="1">
    <location>
        <begin position="59"/>
        <end position="84"/>
    </location>
</feature>
<dbReference type="AlphaFoldDB" id="A0A318RUX3"/>
<keyword evidence="1" id="KW-0472">Membrane</keyword>
<dbReference type="EMBL" id="QJSP01000002">
    <property type="protein sequence ID" value="PYE20170.1"/>
    <property type="molecule type" value="Genomic_DNA"/>
</dbReference>
<gene>
    <name evidence="2" type="ORF">DFR67_102308</name>
</gene>
<dbReference type="Proteomes" id="UP000247591">
    <property type="component" value="Unassembled WGS sequence"/>
</dbReference>